<protein>
    <recommendedName>
        <fullName evidence="6">UBR-type domain-containing protein</fullName>
    </recommendedName>
</protein>
<dbReference type="CDD" id="cd19677">
    <property type="entry name" value="UBR-box_UBR7"/>
    <property type="match status" value="1"/>
</dbReference>
<evidence type="ECO:0000256" key="4">
    <source>
        <dbReference type="PROSITE-ProRule" id="PRU00508"/>
    </source>
</evidence>
<evidence type="ECO:0000259" key="6">
    <source>
        <dbReference type="PROSITE" id="PS51157"/>
    </source>
</evidence>
<dbReference type="InterPro" id="IPR003126">
    <property type="entry name" value="Znf_UBR"/>
</dbReference>
<dbReference type="EMBL" id="JAPDMQ010000132">
    <property type="protein sequence ID" value="KAK0533703.1"/>
    <property type="molecule type" value="Genomic_DNA"/>
</dbReference>
<feature type="domain" description="UBR-type" evidence="6">
    <location>
        <begin position="59"/>
        <end position="136"/>
    </location>
</feature>
<dbReference type="Gene3D" id="3.30.40.10">
    <property type="entry name" value="Zinc/RING finger domain, C3HC4 (zinc finger)"/>
    <property type="match status" value="1"/>
</dbReference>
<dbReference type="Proteomes" id="UP001176521">
    <property type="component" value="Unassembled WGS sequence"/>
</dbReference>
<dbReference type="Pfam" id="PF02207">
    <property type="entry name" value="zf-UBR"/>
    <property type="match status" value="1"/>
</dbReference>
<reference evidence="7" key="1">
    <citation type="journal article" date="2023" name="PhytoFront">
        <title>Draft Genome Resources of Seven Strains of Tilletia horrida, Causal Agent of Kernel Smut of Rice.</title>
        <authorList>
            <person name="Khanal S."/>
            <person name="Antony Babu S."/>
            <person name="Zhou X.G."/>
        </authorList>
    </citation>
    <scope>NUCLEOTIDE SEQUENCE</scope>
    <source>
        <strain evidence="7">TX3</strain>
    </source>
</reference>
<keyword evidence="1" id="KW-0479">Metal-binding</keyword>
<dbReference type="InterPro" id="IPR011011">
    <property type="entry name" value="Znf_FYVE_PHD"/>
</dbReference>
<evidence type="ECO:0000256" key="2">
    <source>
        <dbReference type="ARBA" id="ARBA00022771"/>
    </source>
</evidence>
<evidence type="ECO:0000313" key="8">
    <source>
        <dbReference type="Proteomes" id="UP001176521"/>
    </source>
</evidence>
<accession>A0AAN6GCS0</accession>
<name>A0AAN6GCS0_9BASI</name>
<feature type="zinc finger region" description="UBR-type" evidence="4">
    <location>
        <begin position="59"/>
        <end position="136"/>
    </location>
</feature>
<evidence type="ECO:0000256" key="5">
    <source>
        <dbReference type="SAM" id="MobiDB-lite"/>
    </source>
</evidence>
<dbReference type="PANTHER" id="PTHR13513">
    <property type="entry name" value="E3 UBIQUITIN-PROTEIN LIGASE UBR7"/>
    <property type="match status" value="1"/>
</dbReference>
<dbReference type="PANTHER" id="PTHR13513:SF9">
    <property type="entry name" value="E3 UBIQUITIN-PROTEIN LIGASE UBR7-RELATED"/>
    <property type="match status" value="1"/>
</dbReference>
<evidence type="ECO:0000256" key="1">
    <source>
        <dbReference type="ARBA" id="ARBA00022723"/>
    </source>
</evidence>
<dbReference type="SMART" id="SM00396">
    <property type="entry name" value="ZnF_UBR1"/>
    <property type="match status" value="1"/>
</dbReference>
<evidence type="ECO:0000256" key="3">
    <source>
        <dbReference type="ARBA" id="ARBA00022833"/>
    </source>
</evidence>
<organism evidence="7 8">
    <name type="scientific">Tilletia horrida</name>
    <dbReference type="NCBI Taxonomy" id="155126"/>
    <lineage>
        <taxon>Eukaryota</taxon>
        <taxon>Fungi</taxon>
        <taxon>Dikarya</taxon>
        <taxon>Basidiomycota</taxon>
        <taxon>Ustilaginomycotina</taxon>
        <taxon>Exobasidiomycetes</taxon>
        <taxon>Tilletiales</taxon>
        <taxon>Tilletiaceae</taxon>
        <taxon>Tilletia</taxon>
    </lineage>
</organism>
<keyword evidence="8" id="KW-1185">Reference proteome</keyword>
<dbReference type="InterPro" id="IPR013083">
    <property type="entry name" value="Znf_RING/FYVE/PHD"/>
</dbReference>
<dbReference type="PROSITE" id="PS51157">
    <property type="entry name" value="ZF_UBR"/>
    <property type="match status" value="1"/>
</dbReference>
<dbReference type="GO" id="GO:0008270">
    <property type="term" value="F:zinc ion binding"/>
    <property type="evidence" value="ECO:0007669"/>
    <property type="project" value="UniProtKB-KW"/>
</dbReference>
<dbReference type="InterPro" id="IPR047506">
    <property type="entry name" value="UBR7-like_UBR-box"/>
</dbReference>
<gene>
    <name evidence="7" type="ORF">OC842_002890</name>
</gene>
<feature type="region of interest" description="Disordered" evidence="5">
    <location>
        <begin position="326"/>
        <end position="399"/>
    </location>
</feature>
<comment type="caution">
    <text evidence="7">The sequence shown here is derived from an EMBL/GenBank/DDBJ whole genome shotgun (WGS) entry which is preliminary data.</text>
</comment>
<feature type="compositionally biased region" description="Low complexity" evidence="5">
    <location>
        <begin position="326"/>
        <end position="341"/>
    </location>
</feature>
<evidence type="ECO:0000313" key="7">
    <source>
        <dbReference type="EMBL" id="KAK0533703.1"/>
    </source>
</evidence>
<feature type="region of interest" description="Disordered" evidence="5">
    <location>
        <begin position="1"/>
        <end position="28"/>
    </location>
</feature>
<dbReference type="AlphaFoldDB" id="A0AAN6GCS0"/>
<proteinExistence type="predicted"/>
<keyword evidence="3" id="KW-0862">Zinc</keyword>
<dbReference type="GO" id="GO:0061630">
    <property type="term" value="F:ubiquitin protein ligase activity"/>
    <property type="evidence" value="ECO:0007669"/>
    <property type="project" value="InterPro"/>
</dbReference>
<dbReference type="SMART" id="SM00249">
    <property type="entry name" value="PHD"/>
    <property type="match status" value="1"/>
</dbReference>
<feature type="compositionally biased region" description="Basic and acidic residues" evidence="5">
    <location>
        <begin position="389"/>
        <end position="399"/>
    </location>
</feature>
<dbReference type="GO" id="GO:0005737">
    <property type="term" value="C:cytoplasm"/>
    <property type="evidence" value="ECO:0007669"/>
    <property type="project" value="TreeGrafter"/>
</dbReference>
<keyword evidence="2" id="KW-0863">Zinc-finger</keyword>
<dbReference type="InterPro" id="IPR001965">
    <property type="entry name" value="Znf_PHD"/>
</dbReference>
<sequence length="529" mass="57340">MSQSSPRAASASATAQLPDPSLAPPALSNAEAGFTAQDLINRQLQLEREAHEACPFGVSRCTHASGPARQLVFSCRTCAEQGQDGPRGVCAACSVACHAEHDLVELFHRRNFRCDCGTTKAGKDQDKVQPCTLREPPYAVENEGNRYDHNFDGAFCYCERGQTYNPHEEKETMFQCLICEDWLHESCTSLKRSGKEGGSDADETPVLLDHELFEHLICDACVRTHKTALLPYSGTRGWLFCLPERVPANMLNASLKKEDTKSTWDDQPVRTFHDGMESWRVFGLPAGTLTSDEAAASAAMGTESLSAPAAANADETSNTVVISSAQASITDSSSSPTASSSNGKKRALSPEVATATDGSNEGAGPSKRVKLQDGDAPASTVPTAPAEAACRRPPDGGLLRDIDQLPEDVRLDLFLMPTFRERICRCDKCLPIWSALPFVLHEEPTLSPPPTSTPSESGSTYSLGLAALQHLPRERMLTALSHYQDFRARLFELLQPFAESGQTVDEETIRAFTARLMQRDEAAPSSSST</sequence>
<dbReference type="InterPro" id="IPR040204">
    <property type="entry name" value="UBR7"/>
</dbReference>
<dbReference type="SUPFAM" id="SSF57903">
    <property type="entry name" value="FYVE/PHD zinc finger"/>
    <property type="match status" value="1"/>
</dbReference>